<dbReference type="Proteomes" id="UP000664882">
    <property type="component" value="Unassembled WGS sequence"/>
</dbReference>
<protein>
    <recommendedName>
        <fullName evidence="3">Transposase IS4-like domain-containing protein</fullName>
    </recommendedName>
</protein>
<dbReference type="EMBL" id="JAGDFX010000016">
    <property type="protein sequence ID" value="MBO1520426.1"/>
    <property type="molecule type" value="Genomic_DNA"/>
</dbReference>
<accession>A0ABS3NJN0</accession>
<evidence type="ECO:0000313" key="2">
    <source>
        <dbReference type="Proteomes" id="UP000664882"/>
    </source>
</evidence>
<evidence type="ECO:0000313" key="1">
    <source>
        <dbReference type="EMBL" id="MBO1520426.1"/>
    </source>
</evidence>
<organism evidence="1 2">
    <name type="scientific">Oceanisphaera pacifica</name>
    <dbReference type="NCBI Taxonomy" id="2818389"/>
    <lineage>
        <taxon>Bacteria</taxon>
        <taxon>Pseudomonadati</taxon>
        <taxon>Pseudomonadota</taxon>
        <taxon>Gammaproteobacteria</taxon>
        <taxon>Aeromonadales</taxon>
        <taxon>Aeromonadaceae</taxon>
        <taxon>Oceanisphaera</taxon>
    </lineage>
</organism>
<sequence>MNQVVLELICENIAGIPVYMQAMSSNTNDQKAFSDVILHHVPSLKSAQQSCYFIGDAALYTAESILALHQQEQLLVTRVPMMLKNLKYAVSSLKTDQLDALGEGYSYRFEADYADVL</sequence>
<comment type="caution">
    <text evidence="1">The sequence shown here is derived from an EMBL/GenBank/DDBJ whole genome shotgun (WGS) entry which is preliminary data.</text>
</comment>
<name>A0ABS3NJN0_9GAMM</name>
<evidence type="ECO:0008006" key="3">
    <source>
        <dbReference type="Google" id="ProtNLM"/>
    </source>
</evidence>
<keyword evidence="2" id="KW-1185">Reference proteome</keyword>
<reference evidence="1 2" key="1">
    <citation type="submission" date="2021-03" db="EMBL/GenBank/DDBJ databases">
        <title>Oceanisphaera sp. nov., isolated from the intestine.</title>
        <authorList>
            <person name="Zhao L.-H."/>
            <person name="Shi L.-F."/>
        </authorList>
    </citation>
    <scope>NUCLEOTIDE SEQUENCE [LARGE SCALE GENOMIC DNA]</scope>
    <source>
        <strain evidence="1 2">DM8</strain>
    </source>
</reference>
<proteinExistence type="predicted"/>
<gene>
    <name evidence="1" type="ORF">J3U76_12430</name>
</gene>